<protein>
    <recommendedName>
        <fullName evidence="3">Lipoprotein</fullName>
    </recommendedName>
</protein>
<evidence type="ECO:0008006" key="3">
    <source>
        <dbReference type="Google" id="ProtNLM"/>
    </source>
</evidence>
<reference evidence="1 2" key="1">
    <citation type="journal article" date="2014" name="Int. J. Syst. Evol. Microbiol.">
        <title>Complete genome sequence of Corynebacterium casei LMG S-19264T (=DSM 44701T), isolated from a smear-ripened cheese.</title>
        <authorList>
            <consortium name="US DOE Joint Genome Institute (JGI-PGF)"/>
            <person name="Walter F."/>
            <person name="Albersmeier A."/>
            <person name="Kalinowski J."/>
            <person name="Ruckert C."/>
        </authorList>
    </citation>
    <scope>NUCLEOTIDE SEQUENCE [LARGE SCALE GENOMIC DNA]</scope>
    <source>
        <strain evidence="1 2">CGMCC 1.15286</strain>
    </source>
</reference>
<dbReference type="RefSeq" id="WP_188891463.1">
    <property type="nucleotide sequence ID" value="NZ_BMHY01000010.1"/>
</dbReference>
<accession>A0A917M786</accession>
<dbReference type="AlphaFoldDB" id="A0A917M786"/>
<organism evidence="1 2">
    <name type="scientific">Paenibacillus radicis</name>
    <name type="common">ex Gao et al. 2016</name>
    <dbReference type="NCBI Taxonomy" id="1737354"/>
    <lineage>
        <taxon>Bacteria</taxon>
        <taxon>Bacillati</taxon>
        <taxon>Bacillota</taxon>
        <taxon>Bacilli</taxon>
        <taxon>Bacillales</taxon>
        <taxon>Paenibacillaceae</taxon>
        <taxon>Paenibacillus</taxon>
    </lineage>
</organism>
<evidence type="ECO:0000313" key="1">
    <source>
        <dbReference type="EMBL" id="GGG81983.1"/>
    </source>
</evidence>
<dbReference type="Proteomes" id="UP000600247">
    <property type="component" value="Unassembled WGS sequence"/>
</dbReference>
<comment type="caution">
    <text evidence="1">The sequence shown here is derived from an EMBL/GenBank/DDBJ whole genome shotgun (WGS) entry which is preliminary data.</text>
</comment>
<gene>
    <name evidence="1" type="ORF">GCM10010918_44130</name>
</gene>
<dbReference type="PROSITE" id="PS51257">
    <property type="entry name" value="PROKAR_LIPOPROTEIN"/>
    <property type="match status" value="1"/>
</dbReference>
<evidence type="ECO:0000313" key="2">
    <source>
        <dbReference type="Proteomes" id="UP000600247"/>
    </source>
</evidence>
<sequence length="274" mass="31510">MKKILSISLFIILLTACGSEGSHERPQDIRNKVWNEGQQIAITVKHYVEQGQKEELKEFAHVAGTFGGYKNREDTNESEIKLVESVSDFYQQSLFYGIFGDGVEKNKGYYKALKAVEGIFGEKALDYSNYDVTKLEPLLITVAGDQLKQDEQEDANSPVEQFKRENKISLDAKTVQFNMANNLDKSFAISGVLELDDYYNYGFKKEETHFSTYLIPDDGTYSDGWYLYFSRKDFEELFNDLLNGEKHVLVEAKIPSYQYEEQQGKMANVYTAEW</sequence>
<keyword evidence="2" id="KW-1185">Reference proteome</keyword>
<name>A0A917M786_9BACL</name>
<proteinExistence type="predicted"/>
<dbReference type="EMBL" id="BMHY01000010">
    <property type="protein sequence ID" value="GGG81983.1"/>
    <property type="molecule type" value="Genomic_DNA"/>
</dbReference>